<evidence type="ECO:0000256" key="1">
    <source>
        <dbReference type="ARBA" id="ARBA00023319"/>
    </source>
</evidence>
<dbReference type="GeneID" id="108696058"/>
<keyword evidence="2" id="KW-0812">Transmembrane</keyword>
<dbReference type="Gene3D" id="2.60.40.10">
    <property type="entry name" value="Immunoglobulins"/>
    <property type="match status" value="4"/>
</dbReference>
<dbReference type="Proteomes" id="UP000186698">
    <property type="component" value="Chromosome 7L"/>
</dbReference>
<dbReference type="PANTHER" id="PTHR11422">
    <property type="entry name" value="T-CELL SURFACE GLYCOPROTEIN CD4"/>
    <property type="match status" value="1"/>
</dbReference>
<protein>
    <submittedName>
        <fullName evidence="6">Lymphocyte activation gene 3 protein</fullName>
    </submittedName>
</protein>
<dbReference type="CDD" id="cd00096">
    <property type="entry name" value="Ig"/>
    <property type="match status" value="1"/>
</dbReference>
<dbReference type="InterPro" id="IPR036179">
    <property type="entry name" value="Ig-like_dom_sf"/>
</dbReference>
<dbReference type="GO" id="GO:0045121">
    <property type="term" value="C:membrane raft"/>
    <property type="evidence" value="ECO:0007669"/>
    <property type="project" value="TreeGrafter"/>
</dbReference>
<evidence type="ECO:0000256" key="3">
    <source>
        <dbReference type="SAM" id="SignalP"/>
    </source>
</evidence>
<dbReference type="GO" id="GO:0009897">
    <property type="term" value="C:external side of plasma membrane"/>
    <property type="evidence" value="ECO:0007669"/>
    <property type="project" value="TreeGrafter"/>
</dbReference>
<dbReference type="InterPro" id="IPR003598">
    <property type="entry name" value="Ig_sub2"/>
</dbReference>
<reference evidence="6" key="1">
    <citation type="submission" date="2025-08" db="UniProtKB">
        <authorList>
            <consortium name="RefSeq"/>
        </authorList>
    </citation>
    <scope>IDENTIFICATION</scope>
    <source>
        <strain evidence="6">J_2021</strain>
        <tissue evidence="6">Erythrocytes</tissue>
    </source>
</reference>
<keyword evidence="5" id="KW-1185">Reference proteome</keyword>
<dbReference type="GO" id="GO:0042289">
    <property type="term" value="F:MHC class II protein binding"/>
    <property type="evidence" value="ECO:0007669"/>
    <property type="project" value="TreeGrafter"/>
</dbReference>
<dbReference type="GO" id="GO:1990782">
    <property type="term" value="F:protein tyrosine kinase binding"/>
    <property type="evidence" value="ECO:0007669"/>
    <property type="project" value="TreeGrafter"/>
</dbReference>
<feature type="chain" id="PRO_5035263428" evidence="3">
    <location>
        <begin position="18"/>
        <end position="441"/>
    </location>
</feature>
<name>A0A8J0T736_XENLA</name>
<dbReference type="KEGG" id="xla:108696058"/>
<dbReference type="GO" id="GO:0070374">
    <property type="term" value="P:positive regulation of ERK1 and ERK2 cascade"/>
    <property type="evidence" value="ECO:0007669"/>
    <property type="project" value="TreeGrafter"/>
</dbReference>
<dbReference type="InterPro" id="IPR007110">
    <property type="entry name" value="Ig-like_dom"/>
</dbReference>
<dbReference type="Pfam" id="PF13927">
    <property type="entry name" value="Ig_3"/>
    <property type="match status" value="2"/>
</dbReference>
<evidence type="ECO:0000256" key="2">
    <source>
        <dbReference type="SAM" id="Phobius"/>
    </source>
</evidence>
<feature type="signal peptide" evidence="3">
    <location>
        <begin position="1"/>
        <end position="17"/>
    </location>
</feature>
<feature type="domain" description="Ig-like" evidence="4">
    <location>
        <begin position="302"/>
        <end position="360"/>
    </location>
</feature>
<feature type="domain" description="Ig-like" evidence="4">
    <location>
        <begin position="141"/>
        <end position="206"/>
    </location>
</feature>
<dbReference type="Pfam" id="PF00047">
    <property type="entry name" value="ig"/>
    <property type="match status" value="1"/>
</dbReference>
<keyword evidence="2" id="KW-0472">Membrane</keyword>
<feature type="domain" description="Ig-like" evidence="4">
    <location>
        <begin position="27"/>
        <end position="124"/>
    </location>
</feature>
<dbReference type="InterPro" id="IPR003599">
    <property type="entry name" value="Ig_sub"/>
</dbReference>
<dbReference type="GO" id="GO:0035723">
    <property type="term" value="P:interleukin-15-mediated signaling pathway"/>
    <property type="evidence" value="ECO:0007669"/>
    <property type="project" value="TreeGrafter"/>
</dbReference>
<keyword evidence="3" id="KW-0732">Signal</keyword>
<dbReference type="SMART" id="SM00408">
    <property type="entry name" value="IGc2"/>
    <property type="match status" value="4"/>
</dbReference>
<dbReference type="GO" id="GO:0042110">
    <property type="term" value="P:T cell activation"/>
    <property type="evidence" value="ECO:0007669"/>
    <property type="project" value="TreeGrafter"/>
</dbReference>
<dbReference type="RefSeq" id="XP_018080537.2">
    <property type="nucleotide sequence ID" value="XM_018225048.2"/>
</dbReference>
<accession>A0A8J0T736</accession>
<gene>
    <name evidence="6" type="primary">lag3.L</name>
</gene>
<proteinExistence type="predicted"/>
<dbReference type="InterPro" id="IPR013151">
    <property type="entry name" value="Immunoglobulin_dom"/>
</dbReference>
<dbReference type="InterPro" id="IPR013783">
    <property type="entry name" value="Ig-like_fold"/>
</dbReference>
<evidence type="ECO:0000313" key="5">
    <source>
        <dbReference type="Proteomes" id="UP000186698"/>
    </source>
</evidence>
<dbReference type="PANTHER" id="PTHR11422:SF12">
    <property type="entry name" value="MICROFIBRIL-ASSOCIATED GLYCOPROTEIN 3"/>
    <property type="match status" value="1"/>
</dbReference>
<dbReference type="SMART" id="SM00409">
    <property type="entry name" value="IG"/>
    <property type="match status" value="4"/>
</dbReference>
<keyword evidence="1" id="KW-0393">Immunoglobulin domain</keyword>
<organism evidence="5 6">
    <name type="scientific">Xenopus laevis</name>
    <name type="common">African clawed frog</name>
    <dbReference type="NCBI Taxonomy" id="8355"/>
    <lineage>
        <taxon>Eukaryota</taxon>
        <taxon>Metazoa</taxon>
        <taxon>Chordata</taxon>
        <taxon>Craniata</taxon>
        <taxon>Vertebrata</taxon>
        <taxon>Euteleostomi</taxon>
        <taxon>Amphibia</taxon>
        <taxon>Batrachia</taxon>
        <taxon>Anura</taxon>
        <taxon>Pipoidea</taxon>
        <taxon>Pipidae</taxon>
        <taxon>Xenopodinae</taxon>
        <taxon>Xenopus</taxon>
        <taxon>Xenopus</taxon>
    </lineage>
</organism>
<feature type="transmembrane region" description="Helical" evidence="2">
    <location>
        <begin position="390"/>
        <end position="412"/>
    </location>
</feature>
<keyword evidence="2" id="KW-1133">Transmembrane helix</keyword>
<dbReference type="CTD" id="108696058"/>
<feature type="domain" description="Ig-like" evidence="4">
    <location>
        <begin position="213"/>
        <end position="290"/>
    </location>
</feature>
<dbReference type="PROSITE" id="PS50835">
    <property type="entry name" value="IG_LIKE"/>
    <property type="match status" value="4"/>
</dbReference>
<evidence type="ECO:0000259" key="4">
    <source>
        <dbReference type="PROSITE" id="PS50835"/>
    </source>
</evidence>
<evidence type="ECO:0000313" key="6">
    <source>
        <dbReference type="RefSeq" id="XP_018080537.2"/>
    </source>
</evidence>
<dbReference type="OrthoDB" id="9937043at2759"/>
<sequence length="441" mass="48223">MCLTLLCLFLLTAGGTASLVRVYGVPGGRVTLPCNMSMGQLDRGHRSKYPAGSVSWRSNNKPVVRMNRNGMLFRSRGVSSQASVYPSLFELGDFSLHLENVGKQDSGRYQALAQYGDSKQECIVQLRIIHVTQSPLGVLPENSSVTLTCSGESSHPLRWLHGGNPVLPSNRFLKSQNTLTIQGLTQADRGKWSCELDGAKASVQLTVLGISGPAFLSLYRAVGAQAELPCTLNETPKEGLLSVQWHHNSMLLDQKTQGLTINPVNSEDAGIYRCDITYKGHVMRRHIQLKVIQVYPSGPSLVKEGSALQLLCNVSGSDNEETYVWTGPDPAGGRRYKQHGAVLNLPAVQTGDMGVWNCSVYGKQGLVGQLQYILYVHAAQVSVFAAFSSWPVYVTFLLIILLVLGLISAISWHNRRRRLLHLLARTTIDVPSGSSLKKVEV</sequence>
<dbReference type="AlphaFoldDB" id="A0A8J0T736"/>
<dbReference type="SUPFAM" id="SSF48726">
    <property type="entry name" value="Immunoglobulin"/>
    <property type="match status" value="4"/>
</dbReference>